<evidence type="ECO:0000256" key="2">
    <source>
        <dbReference type="ARBA" id="ARBA00022552"/>
    </source>
</evidence>
<organism evidence="4 5">
    <name type="scientific">Penstemon smallii</name>
    <dbReference type="NCBI Taxonomy" id="265156"/>
    <lineage>
        <taxon>Eukaryota</taxon>
        <taxon>Viridiplantae</taxon>
        <taxon>Streptophyta</taxon>
        <taxon>Embryophyta</taxon>
        <taxon>Tracheophyta</taxon>
        <taxon>Spermatophyta</taxon>
        <taxon>Magnoliopsida</taxon>
        <taxon>eudicotyledons</taxon>
        <taxon>Gunneridae</taxon>
        <taxon>Pentapetalae</taxon>
        <taxon>asterids</taxon>
        <taxon>lamiids</taxon>
        <taxon>Lamiales</taxon>
        <taxon>Plantaginaceae</taxon>
        <taxon>Cheloneae</taxon>
        <taxon>Penstemon</taxon>
    </lineage>
</organism>
<comment type="similarity">
    <text evidence="1">Belongs to the TSR2 family.</text>
</comment>
<dbReference type="AlphaFoldDB" id="A0ABD3RKY9"/>
<gene>
    <name evidence="4" type="ORF">ACJIZ3_014657</name>
</gene>
<keyword evidence="2" id="KW-0698">rRNA processing</keyword>
<feature type="compositionally biased region" description="Acidic residues" evidence="3">
    <location>
        <begin position="129"/>
        <end position="153"/>
    </location>
</feature>
<dbReference type="Pfam" id="PF10273">
    <property type="entry name" value="WGG"/>
    <property type="match status" value="1"/>
</dbReference>
<protein>
    <recommendedName>
        <fullName evidence="6">Pre-rRNA-processing protein TSR2 homolog</fullName>
    </recommendedName>
</protein>
<dbReference type="GO" id="GO:0006364">
    <property type="term" value="P:rRNA processing"/>
    <property type="evidence" value="ECO:0007669"/>
    <property type="project" value="UniProtKB-KW"/>
</dbReference>
<sequence length="208" mass="23970">MNPNLTAVAAAQLQEGINLVLNRWAALRMAVENQLGGRESLQRSQQLADLLFRRLTQFREEVYMDDLEDMLDEFMLSLNTEIDDGSIEEIAEKLMFMREECLEGNFNSINKLRETNARSVSYVRQPGTNDEEDSEDDEEDSEDVEEDSEDDDDDLRKNNSSEMEVDASEYQPSLDQKDAMTDEPNSIVIVNEDEWTVVSSRRNRGKRN</sequence>
<dbReference type="Proteomes" id="UP001634393">
    <property type="component" value="Unassembled WGS sequence"/>
</dbReference>
<evidence type="ECO:0000256" key="1">
    <source>
        <dbReference type="ARBA" id="ARBA00006524"/>
    </source>
</evidence>
<name>A0ABD3RKY9_9LAMI</name>
<evidence type="ECO:0008006" key="6">
    <source>
        <dbReference type="Google" id="ProtNLM"/>
    </source>
</evidence>
<proteinExistence type="inferred from homology"/>
<dbReference type="InterPro" id="IPR019398">
    <property type="entry name" value="Pre-rRNA_process_TSR2"/>
</dbReference>
<dbReference type="PANTHER" id="PTHR21250">
    <property type="entry name" value="PRE-RRNA-PROCESSING PROTEIN TSR2 HOMOLOG"/>
    <property type="match status" value="1"/>
</dbReference>
<keyword evidence="5" id="KW-1185">Reference proteome</keyword>
<feature type="region of interest" description="Disordered" evidence="3">
    <location>
        <begin position="120"/>
        <end position="187"/>
    </location>
</feature>
<evidence type="ECO:0000313" key="4">
    <source>
        <dbReference type="EMBL" id="KAL3813389.1"/>
    </source>
</evidence>
<dbReference type="EMBL" id="JBJXBP010000008">
    <property type="protein sequence ID" value="KAL3813389.1"/>
    <property type="molecule type" value="Genomic_DNA"/>
</dbReference>
<comment type="caution">
    <text evidence="4">The sequence shown here is derived from an EMBL/GenBank/DDBJ whole genome shotgun (WGS) entry which is preliminary data.</text>
</comment>
<evidence type="ECO:0000313" key="5">
    <source>
        <dbReference type="Proteomes" id="UP001634393"/>
    </source>
</evidence>
<evidence type="ECO:0000256" key="3">
    <source>
        <dbReference type="SAM" id="MobiDB-lite"/>
    </source>
</evidence>
<reference evidence="4 5" key="1">
    <citation type="submission" date="2024-12" db="EMBL/GenBank/DDBJ databases">
        <title>The unique morphological basis and parallel evolutionary history of personate flowers in Penstemon.</title>
        <authorList>
            <person name="Depatie T.H."/>
            <person name="Wessinger C.A."/>
        </authorList>
    </citation>
    <scope>NUCLEOTIDE SEQUENCE [LARGE SCALE GENOMIC DNA]</scope>
    <source>
        <strain evidence="4">WTNN_2</strain>
        <tissue evidence="4">Leaf</tissue>
    </source>
</reference>
<accession>A0ABD3RKY9</accession>